<evidence type="ECO:0000313" key="4">
    <source>
        <dbReference type="EMBL" id="GAV72471.1"/>
    </source>
</evidence>
<feature type="transmembrane region" description="Helical" evidence="2">
    <location>
        <begin position="323"/>
        <end position="340"/>
    </location>
</feature>
<organism evidence="4 5">
    <name type="scientific">Cephalotus follicularis</name>
    <name type="common">Albany pitcher plant</name>
    <dbReference type="NCBI Taxonomy" id="3775"/>
    <lineage>
        <taxon>Eukaryota</taxon>
        <taxon>Viridiplantae</taxon>
        <taxon>Streptophyta</taxon>
        <taxon>Embryophyta</taxon>
        <taxon>Tracheophyta</taxon>
        <taxon>Spermatophyta</taxon>
        <taxon>Magnoliopsida</taxon>
        <taxon>eudicotyledons</taxon>
        <taxon>Gunneridae</taxon>
        <taxon>Pentapetalae</taxon>
        <taxon>rosids</taxon>
        <taxon>fabids</taxon>
        <taxon>Oxalidales</taxon>
        <taxon>Cephalotaceae</taxon>
        <taxon>Cephalotus</taxon>
    </lineage>
</organism>
<feature type="compositionally biased region" description="Low complexity" evidence="1">
    <location>
        <begin position="500"/>
        <end position="522"/>
    </location>
</feature>
<reference evidence="5" key="1">
    <citation type="submission" date="2016-04" db="EMBL/GenBank/DDBJ databases">
        <title>Cephalotus genome sequencing.</title>
        <authorList>
            <person name="Fukushima K."/>
            <person name="Hasebe M."/>
            <person name="Fang X."/>
        </authorList>
    </citation>
    <scope>NUCLEOTIDE SEQUENCE [LARGE SCALE GENOMIC DNA]</scope>
    <source>
        <strain evidence="5">cv. St1</strain>
    </source>
</reference>
<feature type="compositionally biased region" description="Basic residues" evidence="1">
    <location>
        <begin position="479"/>
        <end position="488"/>
    </location>
</feature>
<keyword evidence="2" id="KW-0812">Transmembrane</keyword>
<accession>A0A1Q3BX23</accession>
<protein>
    <recommendedName>
        <fullName evidence="3">TMEM131L fifth Ig-like domain-containing protein</fullName>
    </recommendedName>
</protein>
<feature type="domain" description="TMEM131L fifth Ig-like" evidence="3">
    <location>
        <begin position="228"/>
        <end position="292"/>
    </location>
</feature>
<comment type="caution">
    <text evidence="4">The sequence shown here is derived from an EMBL/GenBank/DDBJ whole genome shotgun (WGS) entry which is preliminary data.</text>
</comment>
<sequence length="716" mass="77969">MTESLGSCTHSQPQFKAMETAEADELVLENWKSQGTTSGMSVLEDHEILFPIVQVGTHCPRWITVKNPSQLPVLMQLILNSGEIVDECRGPDGFIQLSSSGSLVHSESNTPSKYGFSIAESALTEAYVHPYGRASFGPIFFHPSNRCEWRSSALIRNNLSGVEWLSLRGFGGSLSLVLLEGSELVQSIEFNFNLPVPFNISPSDVIFHMEETTYACSQQLSKELFAKNTGDLPLEVKSIEVSGTGCGLDGFMVHTSKGFSLEPGQSTKLLISYQADFSAAMVHRDLKLTLASGTLVIPMKASLPIYMLNLCKISVFWMRLKKFSIAFLVIMIFLVLYWLHPQAIALAACTDYLYKGEKSSSATKKSAGKPRVHCNRGTSKFSVAAGMNCWLGSVGKDGTLRQASVRKYLDGQGEAPRQGTTAQQVKSTIENNSPIYSSSDTREKRALPSMLSKSVAVENYDSAEASQSGKLTVKVGKEKGRRRGKRKGAGSLRTGIFEVSSSLSGNSTPSSPLSPVTSGTPSRAWSLSPDEDQVVQARNPFTQFTDRHFDKNQVSEPSSGQKIVEPEVYAKYCSNWYANVSTPEQPSAHRKTPGKPVLLPSSTFPCAGRSSPLTLFSSPLASRSSVAPHARAPGSKLYNQNTVEAKEKASGVGDEYTYNIWGDHFSGLFLKTKSKDITAMSSSATHSDSDSFFVRGPQTLVTNSHPRSVSFFHEVG</sequence>
<feature type="compositionally biased region" description="Polar residues" evidence="1">
    <location>
        <begin position="418"/>
        <end position="439"/>
    </location>
</feature>
<evidence type="ECO:0000256" key="1">
    <source>
        <dbReference type="SAM" id="MobiDB-lite"/>
    </source>
</evidence>
<evidence type="ECO:0000256" key="2">
    <source>
        <dbReference type="SAM" id="Phobius"/>
    </source>
</evidence>
<dbReference type="InterPro" id="IPR039877">
    <property type="entry name" value="TMEM131-like"/>
</dbReference>
<dbReference type="AlphaFoldDB" id="A0A1Q3BX23"/>
<dbReference type="GO" id="GO:0016020">
    <property type="term" value="C:membrane"/>
    <property type="evidence" value="ECO:0007669"/>
    <property type="project" value="TreeGrafter"/>
</dbReference>
<dbReference type="STRING" id="3775.A0A1Q3BX23"/>
<dbReference type="EMBL" id="BDDD01001008">
    <property type="protein sequence ID" value="GAV72471.1"/>
    <property type="molecule type" value="Genomic_DNA"/>
</dbReference>
<evidence type="ECO:0000313" key="5">
    <source>
        <dbReference type="Proteomes" id="UP000187406"/>
    </source>
</evidence>
<feature type="region of interest" description="Disordered" evidence="1">
    <location>
        <begin position="409"/>
        <end position="447"/>
    </location>
</feature>
<dbReference type="InParanoid" id="A0A1Q3BX23"/>
<gene>
    <name evidence="4" type="ORF">CFOL_v3_15959</name>
</gene>
<keyword evidence="2" id="KW-1133">Transmembrane helix</keyword>
<name>A0A1Q3BX23_CEPFO</name>
<feature type="region of interest" description="Disordered" evidence="1">
    <location>
        <begin position="461"/>
        <end position="532"/>
    </location>
</feature>
<dbReference type="OrthoDB" id="168404at2759"/>
<dbReference type="FunCoup" id="A0A1Q3BX23">
    <property type="interactions" value="3"/>
</dbReference>
<keyword evidence="2" id="KW-0472">Membrane</keyword>
<feature type="transmembrane region" description="Helical" evidence="2">
    <location>
        <begin position="288"/>
        <end position="311"/>
    </location>
</feature>
<keyword evidence="5" id="KW-1185">Reference proteome</keyword>
<evidence type="ECO:0000259" key="3">
    <source>
        <dbReference type="Pfam" id="PF24501"/>
    </source>
</evidence>
<dbReference type="InterPro" id="IPR055437">
    <property type="entry name" value="TMEM131L_Ig_5"/>
</dbReference>
<dbReference type="Pfam" id="PF24501">
    <property type="entry name" value="Ig_TMEM131L_5"/>
    <property type="match status" value="1"/>
</dbReference>
<proteinExistence type="predicted"/>
<dbReference type="Proteomes" id="UP000187406">
    <property type="component" value="Unassembled WGS sequence"/>
</dbReference>
<dbReference type="PANTHER" id="PTHR22050">
    <property type="entry name" value="RW1 PROTEIN HOMOLOG"/>
    <property type="match status" value="1"/>
</dbReference>
<dbReference type="PANTHER" id="PTHR22050:SF0">
    <property type="entry name" value="TRANSMEMBRANE PROTEIN 131 HOMOLOG"/>
    <property type="match status" value="1"/>
</dbReference>